<dbReference type="GO" id="GO:0055085">
    <property type="term" value="P:transmembrane transport"/>
    <property type="evidence" value="ECO:0007669"/>
    <property type="project" value="InterPro"/>
</dbReference>
<dbReference type="EMBL" id="AFNU02000001">
    <property type="protein sequence ID" value="ERJ13590.1"/>
    <property type="molecule type" value="Genomic_DNA"/>
</dbReference>
<keyword evidence="10" id="KW-1185">Reference proteome</keyword>
<feature type="transmembrane region" description="Helical" evidence="7">
    <location>
        <begin position="396"/>
        <end position="415"/>
    </location>
</feature>
<keyword evidence="3" id="KW-1003">Cell membrane</keyword>
<accession>U2FLG7</accession>
<dbReference type="OrthoDB" id="9787837at2"/>
<dbReference type="eggNOG" id="COG0395">
    <property type="taxonomic scope" value="Bacteria"/>
</dbReference>
<evidence type="ECO:0000313" key="9">
    <source>
        <dbReference type="EMBL" id="ERJ13590.1"/>
    </source>
</evidence>
<feature type="transmembrane region" description="Helical" evidence="7">
    <location>
        <begin position="258"/>
        <end position="280"/>
    </location>
</feature>
<organism evidence="9 10">
    <name type="scientific">Haloplasma contractile SSD-17B</name>
    <dbReference type="NCBI Taxonomy" id="1033810"/>
    <lineage>
        <taxon>Bacteria</taxon>
        <taxon>Bacillati</taxon>
        <taxon>Mycoplasmatota</taxon>
        <taxon>Mollicutes</taxon>
        <taxon>Haloplasmatales</taxon>
        <taxon>Haloplasmataceae</taxon>
        <taxon>Haloplasma</taxon>
    </lineage>
</organism>
<keyword evidence="2 7" id="KW-0813">Transport</keyword>
<gene>
    <name evidence="9" type="ORF">HLPCO_000256</name>
</gene>
<evidence type="ECO:0000256" key="5">
    <source>
        <dbReference type="ARBA" id="ARBA00022989"/>
    </source>
</evidence>
<dbReference type="AlphaFoldDB" id="U2FLG7"/>
<dbReference type="PANTHER" id="PTHR43744">
    <property type="entry name" value="ABC TRANSPORTER PERMEASE PROTEIN MG189-RELATED-RELATED"/>
    <property type="match status" value="1"/>
</dbReference>
<evidence type="ECO:0000313" key="10">
    <source>
        <dbReference type="Proteomes" id="UP000005707"/>
    </source>
</evidence>
<comment type="subcellular location">
    <subcellularLocation>
        <location evidence="1 7">Cell membrane</location>
        <topology evidence="1 7">Multi-pass membrane protein</topology>
    </subcellularLocation>
</comment>
<feature type="transmembrane region" description="Helical" evidence="7">
    <location>
        <begin position="334"/>
        <end position="356"/>
    </location>
</feature>
<evidence type="ECO:0000256" key="3">
    <source>
        <dbReference type="ARBA" id="ARBA00022475"/>
    </source>
</evidence>
<protein>
    <submittedName>
        <fullName evidence="9">Sugar ABC transporter permease protein</fullName>
    </submittedName>
</protein>
<evidence type="ECO:0000256" key="1">
    <source>
        <dbReference type="ARBA" id="ARBA00004651"/>
    </source>
</evidence>
<dbReference type="InParanoid" id="U2FLG7"/>
<dbReference type="PANTHER" id="PTHR43744:SF12">
    <property type="entry name" value="ABC TRANSPORTER PERMEASE PROTEIN MG189-RELATED"/>
    <property type="match status" value="1"/>
</dbReference>
<feature type="domain" description="ABC transmembrane type-1" evidence="8">
    <location>
        <begin position="223"/>
        <end position="415"/>
    </location>
</feature>
<dbReference type="Proteomes" id="UP000005707">
    <property type="component" value="Unassembled WGS sequence"/>
</dbReference>
<evidence type="ECO:0000259" key="8">
    <source>
        <dbReference type="PROSITE" id="PS50928"/>
    </source>
</evidence>
<reference evidence="9 10" key="2">
    <citation type="journal article" date="2013" name="PLoS ONE">
        <title>INDIGO - INtegrated Data Warehouse of MIcrobial GenOmes with Examples from the Red Sea Extremophiles.</title>
        <authorList>
            <person name="Alam I."/>
            <person name="Antunes A."/>
            <person name="Kamau A.A."/>
            <person name="Ba Alawi W."/>
            <person name="Kalkatawi M."/>
            <person name="Stingl U."/>
            <person name="Bajic V.B."/>
        </authorList>
    </citation>
    <scope>NUCLEOTIDE SEQUENCE [LARGE SCALE GENOMIC DNA]</scope>
    <source>
        <strain evidence="9 10">SSD-17B</strain>
    </source>
</reference>
<sequence>MKNKLILRNSFIAMYFELVWVIVSISIFANLYMLLIVPEEGQIIDVSKTYTLLGYENIPEATLNLIMGLCVFVLIIAVPLLVLNYKNYKLMKANSFDRETGIFQVFAGVLYLLTLNIPSTILYIFSGREILKQNPKIHIEYEDPEYEQSRANFNYIISRVLLFMALIFLALIIIIPFYYMILTSLMSQATLESFDTNLFLNLKDMEWINFKEALTKADFGMYIKNTLIVAFFTTAGTVITTIMAAFAFARLEFKGRDLLFSLFLMTMMVPGELYVITNFVTVTNTFNWYNTFYAMVVPFIASIFYIFFLRQTFKQIPDSLYRAAKVDGCSDFKFLTRVMVPVAIPTLITITILSALGTWNAYVWPRLVASDDHYLVSIALRTAFVNEDTGMPDYRLQMAAATIVTVPILVLFLFARKYIMRGVGRSGTKG</sequence>
<name>U2FLG7_9MOLU</name>
<dbReference type="STRING" id="1033810.HLPCO_000256"/>
<feature type="transmembrane region" description="Helical" evidence="7">
    <location>
        <begin position="227"/>
        <end position="251"/>
    </location>
</feature>
<dbReference type="InterPro" id="IPR035906">
    <property type="entry name" value="MetI-like_sf"/>
</dbReference>
<dbReference type="Gene3D" id="1.10.3720.10">
    <property type="entry name" value="MetI-like"/>
    <property type="match status" value="1"/>
</dbReference>
<dbReference type="SUPFAM" id="SSF161098">
    <property type="entry name" value="MetI-like"/>
    <property type="match status" value="1"/>
</dbReference>
<dbReference type="RefSeq" id="WP_008826306.1">
    <property type="nucleotide sequence ID" value="NZ_AFNU02000001.1"/>
</dbReference>
<dbReference type="PROSITE" id="PS50928">
    <property type="entry name" value="ABC_TM1"/>
    <property type="match status" value="1"/>
</dbReference>
<dbReference type="GO" id="GO:0005886">
    <property type="term" value="C:plasma membrane"/>
    <property type="evidence" value="ECO:0007669"/>
    <property type="project" value="UniProtKB-SubCell"/>
</dbReference>
<comment type="caution">
    <text evidence="9">The sequence shown here is derived from an EMBL/GenBank/DDBJ whole genome shotgun (WGS) entry which is preliminary data.</text>
</comment>
<dbReference type="InterPro" id="IPR000515">
    <property type="entry name" value="MetI-like"/>
</dbReference>
<feature type="transmembrane region" description="Helical" evidence="7">
    <location>
        <begin position="160"/>
        <end position="181"/>
    </location>
</feature>
<proteinExistence type="inferred from homology"/>
<feature type="transmembrane region" description="Helical" evidence="7">
    <location>
        <begin position="102"/>
        <end position="125"/>
    </location>
</feature>
<feature type="transmembrane region" description="Helical" evidence="7">
    <location>
        <begin position="12"/>
        <end position="37"/>
    </location>
</feature>
<evidence type="ECO:0000256" key="4">
    <source>
        <dbReference type="ARBA" id="ARBA00022692"/>
    </source>
</evidence>
<dbReference type="Pfam" id="PF00528">
    <property type="entry name" value="BPD_transp_1"/>
    <property type="match status" value="1"/>
</dbReference>
<comment type="similarity">
    <text evidence="7">Belongs to the binding-protein-dependent transport system permease family.</text>
</comment>
<dbReference type="CDD" id="cd06261">
    <property type="entry name" value="TM_PBP2"/>
    <property type="match status" value="1"/>
</dbReference>
<feature type="transmembrane region" description="Helical" evidence="7">
    <location>
        <begin position="58"/>
        <end position="82"/>
    </location>
</feature>
<evidence type="ECO:0000256" key="7">
    <source>
        <dbReference type="RuleBase" id="RU363032"/>
    </source>
</evidence>
<evidence type="ECO:0000256" key="6">
    <source>
        <dbReference type="ARBA" id="ARBA00023136"/>
    </source>
</evidence>
<keyword evidence="5 7" id="KW-1133">Transmembrane helix</keyword>
<reference evidence="9 10" key="1">
    <citation type="journal article" date="2011" name="J. Bacteriol.">
        <title>Genome sequence of Haloplasma contractile, an unusual contractile bacterium from a deep-sea anoxic brine lake.</title>
        <authorList>
            <person name="Antunes A."/>
            <person name="Alam I."/>
            <person name="El Dorry H."/>
            <person name="Siam R."/>
            <person name="Robertson A."/>
            <person name="Bajic V.B."/>
            <person name="Stingl U."/>
        </authorList>
    </citation>
    <scope>NUCLEOTIDE SEQUENCE [LARGE SCALE GENOMIC DNA]</scope>
    <source>
        <strain evidence="9 10">SSD-17B</strain>
    </source>
</reference>
<evidence type="ECO:0000256" key="2">
    <source>
        <dbReference type="ARBA" id="ARBA00022448"/>
    </source>
</evidence>
<feature type="transmembrane region" description="Helical" evidence="7">
    <location>
        <begin position="292"/>
        <end position="313"/>
    </location>
</feature>
<keyword evidence="6 7" id="KW-0472">Membrane</keyword>
<keyword evidence="4 7" id="KW-0812">Transmembrane</keyword>